<protein>
    <recommendedName>
        <fullName evidence="3">Cupin-like domain-containing protein</fullName>
    </recommendedName>
</protein>
<reference evidence="1 2" key="1">
    <citation type="submission" date="2024-02" db="EMBL/GenBank/DDBJ databases">
        <authorList>
            <person name="Chen Y."/>
            <person name="Shah S."/>
            <person name="Dougan E. K."/>
            <person name="Thang M."/>
            <person name="Chan C."/>
        </authorList>
    </citation>
    <scope>NUCLEOTIDE SEQUENCE [LARGE SCALE GENOMIC DNA]</scope>
</reference>
<evidence type="ECO:0000313" key="2">
    <source>
        <dbReference type="Proteomes" id="UP001642464"/>
    </source>
</evidence>
<gene>
    <name evidence="1" type="ORF">SCF082_LOCUS51364</name>
</gene>
<sequence>MGIHVKQVDSVAWAELTTLTTTATSWLQSVDPFVQHFGARLMAFLDCHLTTGLVKGEDLELDALFDVRQLQDFNVRIIYEDQHIRFGMSFCPSGQSFTQAPDKGFFGISTPLELCRKEKDDLIPTLTSGATKCHLLFPPQKVTYEAREDPLVILWGERADPSRAASEVILEIQQIHDNPVMHTVKKAMHMWLLDKCPWIRRCGRALSASICSFEAELSPHAPPEGKIPDAFYSCPWYVSDAFNHCKDPDMKPRFRFMRDCIICQSDDSVFGLTYVPPHTYYPSHIHKPLEIYHMLSGSGRFLIAGDNDIKEVQEGSLPKSVDICIYTTDDYWVHLPYQAHAMETLEEPALFLWGWVDDLSDIDYSYFADDIFAEYK</sequence>
<dbReference type="Proteomes" id="UP001642464">
    <property type="component" value="Unassembled WGS sequence"/>
</dbReference>
<comment type="caution">
    <text evidence="1">The sequence shown here is derived from an EMBL/GenBank/DDBJ whole genome shotgun (WGS) entry which is preliminary data.</text>
</comment>
<dbReference type="Gene3D" id="2.60.120.10">
    <property type="entry name" value="Jelly Rolls"/>
    <property type="match status" value="1"/>
</dbReference>
<dbReference type="EMBL" id="CAXAMM010043565">
    <property type="protein sequence ID" value="CAK9110608.1"/>
    <property type="molecule type" value="Genomic_DNA"/>
</dbReference>
<accession>A0ABP0SE31</accession>
<evidence type="ECO:0000313" key="1">
    <source>
        <dbReference type="EMBL" id="CAK9110608.1"/>
    </source>
</evidence>
<proteinExistence type="predicted"/>
<keyword evidence="2" id="KW-1185">Reference proteome</keyword>
<dbReference type="SUPFAM" id="SSF51182">
    <property type="entry name" value="RmlC-like cupins"/>
    <property type="match status" value="1"/>
</dbReference>
<evidence type="ECO:0008006" key="3">
    <source>
        <dbReference type="Google" id="ProtNLM"/>
    </source>
</evidence>
<name>A0ABP0SE31_9DINO</name>
<dbReference type="InterPro" id="IPR011051">
    <property type="entry name" value="RmlC_Cupin_sf"/>
</dbReference>
<dbReference type="InterPro" id="IPR014710">
    <property type="entry name" value="RmlC-like_jellyroll"/>
</dbReference>
<organism evidence="1 2">
    <name type="scientific">Durusdinium trenchii</name>
    <dbReference type="NCBI Taxonomy" id="1381693"/>
    <lineage>
        <taxon>Eukaryota</taxon>
        <taxon>Sar</taxon>
        <taxon>Alveolata</taxon>
        <taxon>Dinophyceae</taxon>
        <taxon>Suessiales</taxon>
        <taxon>Symbiodiniaceae</taxon>
        <taxon>Durusdinium</taxon>
    </lineage>
</organism>